<reference evidence="11 12" key="1">
    <citation type="submission" date="2016-11" db="EMBL/GenBank/DDBJ databases">
        <authorList>
            <person name="Jaros S."/>
            <person name="Januszkiewicz K."/>
            <person name="Wedrychowicz H."/>
        </authorList>
    </citation>
    <scope>NUCLEOTIDE SEQUENCE [LARGE SCALE GENOMIC DNA]</scope>
    <source>
        <strain evidence="11 12">DSM 45627</strain>
    </source>
</reference>
<dbReference type="InterPro" id="IPR049142">
    <property type="entry name" value="MS_channel_1st"/>
</dbReference>
<dbReference type="InterPro" id="IPR011066">
    <property type="entry name" value="MscS_channel_C_sf"/>
</dbReference>
<dbReference type="InterPro" id="IPR045276">
    <property type="entry name" value="YbiO_bact"/>
</dbReference>
<dbReference type="Proteomes" id="UP000186132">
    <property type="component" value="Unassembled WGS sequence"/>
</dbReference>
<evidence type="ECO:0000259" key="10">
    <source>
        <dbReference type="Pfam" id="PF21088"/>
    </source>
</evidence>
<dbReference type="EMBL" id="FQVU01000004">
    <property type="protein sequence ID" value="SHH02807.1"/>
    <property type="molecule type" value="Genomic_DNA"/>
</dbReference>
<keyword evidence="3" id="KW-1003">Cell membrane</keyword>
<dbReference type="STRING" id="1206085.SAMN05443575_3130"/>
<evidence type="ECO:0000259" key="9">
    <source>
        <dbReference type="Pfam" id="PF21082"/>
    </source>
</evidence>
<gene>
    <name evidence="11" type="ORF">SAMN05443575_3130</name>
</gene>
<feature type="domain" description="Mechanosensitive ion channel transmembrane helices 2/3" evidence="10">
    <location>
        <begin position="114"/>
        <end position="150"/>
    </location>
</feature>
<name>A0A1M5PM71_9ACTN</name>
<dbReference type="SUPFAM" id="SSF82689">
    <property type="entry name" value="Mechanosensitive channel protein MscS (YggB), C-terminal domain"/>
    <property type="match status" value="1"/>
</dbReference>
<dbReference type="InterPro" id="IPR011014">
    <property type="entry name" value="MscS_channel_TM-2"/>
</dbReference>
<evidence type="ECO:0000313" key="11">
    <source>
        <dbReference type="EMBL" id="SHH02807.1"/>
    </source>
</evidence>
<dbReference type="Pfam" id="PF21088">
    <property type="entry name" value="MS_channel_1st"/>
    <property type="match status" value="1"/>
</dbReference>
<dbReference type="Pfam" id="PF00924">
    <property type="entry name" value="MS_channel_2nd"/>
    <property type="match status" value="1"/>
</dbReference>
<dbReference type="InterPro" id="IPR006685">
    <property type="entry name" value="MscS_channel_2nd"/>
</dbReference>
<dbReference type="InterPro" id="IPR023408">
    <property type="entry name" value="MscS_beta-dom_sf"/>
</dbReference>
<feature type="transmembrane region" description="Helical" evidence="7">
    <location>
        <begin position="131"/>
        <end position="153"/>
    </location>
</feature>
<feature type="transmembrane region" description="Helical" evidence="7">
    <location>
        <begin position="105"/>
        <end position="125"/>
    </location>
</feature>
<comment type="similarity">
    <text evidence="2">Belongs to the MscS (TC 1.A.23) family.</text>
</comment>
<dbReference type="InterPro" id="IPR010920">
    <property type="entry name" value="LSM_dom_sf"/>
</dbReference>
<keyword evidence="5 7" id="KW-1133">Transmembrane helix</keyword>
<keyword evidence="4 7" id="KW-0812">Transmembrane</keyword>
<dbReference type="GO" id="GO:0008381">
    <property type="term" value="F:mechanosensitive monoatomic ion channel activity"/>
    <property type="evidence" value="ECO:0007669"/>
    <property type="project" value="InterPro"/>
</dbReference>
<dbReference type="Gene3D" id="3.30.70.100">
    <property type="match status" value="1"/>
</dbReference>
<evidence type="ECO:0000313" key="12">
    <source>
        <dbReference type="Proteomes" id="UP000186132"/>
    </source>
</evidence>
<organism evidence="11 12">
    <name type="scientific">Jatrophihabitans endophyticus</name>
    <dbReference type="NCBI Taxonomy" id="1206085"/>
    <lineage>
        <taxon>Bacteria</taxon>
        <taxon>Bacillati</taxon>
        <taxon>Actinomycetota</taxon>
        <taxon>Actinomycetes</taxon>
        <taxon>Jatrophihabitantales</taxon>
        <taxon>Jatrophihabitantaceae</taxon>
        <taxon>Jatrophihabitans</taxon>
    </lineage>
</organism>
<dbReference type="SUPFAM" id="SSF50182">
    <property type="entry name" value="Sm-like ribonucleoproteins"/>
    <property type="match status" value="1"/>
</dbReference>
<dbReference type="GO" id="GO:0005886">
    <property type="term" value="C:plasma membrane"/>
    <property type="evidence" value="ECO:0007669"/>
    <property type="project" value="UniProtKB-SubCell"/>
</dbReference>
<dbReference type="PANTHER" id="PTHR30460">
    <property type="entry name" value="MODERATE CONDUCTANCE MECHANOSENSITIVE CHANNEL YBIO"/>
    <property type="match status" value="1"/>
</dbReference>
<dbReference type="Gene3D" id="1.10.287.1260">
    <property type="match status" value="1"/>
</dbReference>
<evidence type="ECO:0000256" key="4">
    <source>
        <dbReference type="ARBA" id="ARBA00022692"/>
    </source>
</evidence>
<feature type="domain" description="Mechanosensitive ion channel MscS C-terminal" evidence="9">
    <location>
        <begin position="223"/>
        <end position="308"/>
    </location>
</feature>
<dbReference type="FunFam" id="2.30.30.60:FF:000001">
    <property type="entry name" value="MscS Mechanosensitive ion channel"/>
    <property type="match status" value="1"/>
</dbReference>
<keyword evidence="12" id="KW-1185">Reference proteome</keyword>
<feature type="domain" description="Mechanosensitive ion channel MscS" evidence="8">
    <location>
        <begin position="151"/>
        <end position="212"/>
    </location>
</feature>
<dbReference type="PANTHER" id="PTHR30460:SF0">
    <property type="entry name" value="MODERATE CONDUCTANCE MECHANOSENSITIVE CHANNEL YBIO"/>
    <property type="match status" value="1"/>
</dbReference>
<evidence type="ECO:0000256" key="7">
    <source>
        <dbReference type="SAM" id="Phobius"/>
    </source>
</evidence>
<evidence type="ECO:0000256" key="1">
    <source>
        <dbReference type="ARBA" id="ARBA00004651"/>
    </source>
</evidence>
<evidence type="ECO:0000256" key="2">
    <source>
        <dbReference type="ARBA" id="ARBA00008017"/>
    </source>
</evidence>
<evidence type="ECO:0000256" key="6">
    <source>
        <dbReference type="ARBA" id="ARBA00023136"/>
    </source>
</evidence>
<feature type="transmembrane region" description="Helical" evidence="7">
    <location>
        <begin position="28"/>
        <end position="47"/>
    </location>
</feature>
<dbReference type="AlphaFoldDB" id="A0A1M5PM71"/>
<dbReference type="InterPro" id="IPR049278">
    <property type="entry name" value="MS_channel_C"/>
</dbReference>
<comment type="subcellular location">
    <subcellularLocation>
        <location evidence="1">Cell membrane</location>
        <topology evidence="1">Multi-pass membrane protein</topology>
    </subcellularLocation>
</comment>
<dbReference type="Gene3D" id="2.30.30.60">
    <property type="match status" value="1"/>
</dbReference>
<dbReference type="SUPFAM" id="SSF82861">
    <property type="entry name" value="Mechanosensitive channel protein MscS (YggB), transmembrane region"/>
    <property type="match status" value="1"/>
</dbReference>
<evidence type="ECO:0000256" key="3">
    <source>
        <dbReference type="ARBA" id="ARBA00022475"/>
    </source>
</evidence>
<sequence length="315" mass="34704">MVIRMHATDHTVAIAAVGLPKFWEDHKAVLIEAPIRIAAIIVIGLLIRSIARRAIDRAVRPVQGAGTGTPRILRPFRERLHTSSFLESSGLISERRAQRAATLGSVLKSAASATIFVICFLLILSELRIDLAPFIAGTSIVGVALGFGAQNIVKDFLTGMFMLLEDQYGVGDVIDFEKASGTVEAVGLRSTRLRDVNGTVWYVRNGEVVRVGNKSQGFATVVLDIPVSVTADTAEASTAMLQIAKDMAEEEAWKPVFMKEPELLGVEDMSRDQTVIRLTARVRPLEQWRTARELRRRIRAEFDRLDINTTELSTP</sequence>
<evidence type="ECO:0000256" key="5">
    <source>
        <dbReference type="ARBA" id="ARBA00022989"/>
    </source>
</evidence>
<keyword evidence="6 7" id="KW-0472">Membrane</keyword>
<evidence type="ECO:0000259" key="8">
    <source>
        <dbReference type="Pfam" id="PF00924"/>
    </source>
</evidence>
<proteinExistence type="inferred from homology"/>
<accession>A0A1M5PM71</accession>
<dbReference type="Pfam" id="PF21082">
    <property type="entry name" value="MS_channel_3rd"/>
    <property type="match status" value="1"/>
</dbReference>
<protein>
    <submittedName>
        <fullName evidence="11">Small conductance mechanosensitive channel</fullName>
    </submittedName>
</protein>